<sequence length="156" mass="18320">MITIDWYYIRKQLPIYAYEYETVDEKGNVTDYKCWRPGDAKNKGQEPPPGWTNIAYDDSHPELWREAADAWVKNVVRPNEKAVWFDMATGDFSNTFRLGELLNSTLEALDQSKIGKNELEEKTSTWRLIVYRVESGSDFEFSNLMRLVTKPREARR</sequence>
<reference evidence="1" key="1">
    <citation type="submission" date="2024-07" db="EMBL/GenBank/DDBJ databases">
        <authorList>
            <person name="Bringhurst R.M."/>
            <person name="Homer T.E."/>
        </authorList>
    </citation>
    <scope>NUCLEOTIDE SEQUENCE</scope>
</reference>
<accession>A0AB39CEV6</accession>
<proteinExistence type="predicted"/>
<organism evidence="1">
    <name type="scientific">Pseudomonas phage HRDY3</name>
    <dbReference type="NCBI Taxonomy" id="3236930"/>
    <lineage>
        <taxon>Viruses</taxon>
    </lineage>
</organism>
<protein>
    <submittedName>
        <fullName evidence="1">Uncharacterized protein</fullName>
    </submittedName>
</protein>
<name>A0AB39CEV6_9VIRU</name>
<evidence type="ECO:0000313" key="1">
    <source>
        <dbReference type="EMBL" id="XDJ15378.1"/>
    </source>
</evidence>
<dbReference type="EMBL" id="PQ015379">
    <property type="protein sequence ID" value="XDJ15378.1"/>
    <property type="molecule type" value="Genomic_DNA"/>
</dbReference>